<reference evidence="2 3" key="3">
    <citation type="journal article" date="2006" name="Nature">
        <title>The DNA sequence, annotation and analysis of human chromosome 3.</title>
        <authorList>
            <person name="Muzny D.M."/>
            <person name="Scherer S.E."/>
            <person name="Kaul R."/>
            <person name="Wang J."/>
            <person name="Yu J."/>
            <person name="Sudbrak R."/>
            <person name="Buhay C.J."/>
            <person name="Chen R."/>
            <person name="Cree A."/>
            <person name="Ding Y."/>
            <person name="Dugan-Rocha S."/>
            <person name="Gill R."/>
            <person name="Gunaratne P."/>
            <person name="Harris R.A."/>
            <person name="Hawes A.C."/>
            <person name="Hernandez J."/>
            <person name="Hodgson A.V."/>
            <person name="Hume J."/>
            <person name="Jackson A."/>
            <person name="Khan Z.M."/>
            <person name="Kovar-Smith C."/>
            <person name="Lewis L.R."/>
            <person name="Lozado R.J."/>
            <person name="Metzker M.L."/>
            <person name="Milosavljevic A."/>
            <person name="Miner G.R."/>
            <person name="Morgan M.B."/>
            <person name="Nazareth L.V."/>
            <person name="Scott G."/>
            <person name="Sodergren E."/>
            <person name="Song X.Z."/>
            <person name="Steffen D."/>
            <person name="Wei S."/>
            <person name="Wheeler D.A."/>
            <person name="Wright M.W."/>
            <person name="Worley K.C."/>
            <person name="Yuan Y."/>
            <person name="Zhang Z."/>
            <person name="Adams C.Q."/>
            <person name="Ansari-Lari M.A."/>
            <person name="Ayele M."/>
            <person name="Brown M.J."/>
            <person name="Chen G."/>
            <person name="Chen Z."/>
            <person name="Clendenning J."/>
            <person name="Clerc-Blankenburg K.P."/>
            <person name="Chen R."/>
            <person name="Chen Z."/>
            <person name="Davis C."/>
            <person name="Delgado O."/>
            <person name="Dinh H.H."/>
            <person name="Dong W."/>
            <person name="Draper H."/>
            <person name="Ernst S."/>
            <person name="Fu G."/>
            <person name="Gonzalez-Garay M.L."/>
            <person name="Garcia D.K."/>
            <person name="Gillett W."/>
            <person name="Gu J."/>
            <person name="Hao B."/>
            <person name="Haugen E."/>
            <person name="Havlak P."/>
            <person name="He X."/>
            <person name="Hennig S."/>
            <person name="Hu S."/>
            <person name="Huang W."/>
            <person name="Jackson L.R."/>
            <person name="Jacob L.S."/>
            <person name="Kelly S.H."/>
            <person name="Kube M."/>
            <person name="Levy R."/>
            <person name="Li Z."/>
            <person name="Liu B."/>
            <person name="Liu J."/>
            <person name="Liu W."/>
            <person name="Lu J."/>
            <person name="Maheshwari M."/>
            <person name="Nguyen B.V."/>
            <person name="Okwuonu G.O."/>
            <person name="Palmeiri A."/>
            <person name="Pasternak S."/>
            <person name="Perez L.M."/>
            <person name="Phelps K.A."/>
            <person name="Plopper F.J."/>
            <person name="Qiang B."/>
            <person name="Raymond C."/>
            <person name="Rodriguez R."/>
            <person name="Saenphimmachak C."/>
            <person name="Santibanez J."/>
            <person name="Shen H."/>
            <person name="Shen Y."/>
            <person name="Subramanian S."/>
            <person name="Tabor P.E."/>
            <person name="Verduzco D."/>
            <person name="Waldron L."/>
            <person name="Wang J."/>
            <person name="Wang J."/>
            <person name="Wang Q."/>
            <person name="Williams G.A."/>
            <person name="Wong G.K."/>
            <person name="Yao Z."/>
            <person name="Zhang J."/>
            <person name="Zhang X."/>
            <person name="Zhao G."/>
            <person name="Zhou J."/>
            <person name="Zhou Y."/>
            <person name="Nelson D."/>
            <person name="Lehrach H."/>
            <person name="Reinhardt R."/>
            <person name="Naylor S.L."/>
            <person name="Yang H."/>
            <person name="Olson M."/>
            <person name="Weinstock G."/>
            <person name="Gibbs R.A."/>
        </authorList>
    </citation>
    <scope>NUCLEOTIDE SEQUENCE [LARGE SCALE GENOMIC DNA]</scope>
</reference>
<dbReference type="Bgee" id="ENSG00000145191">
    <property type="expression patterns" value="Expressed in sural nerve and 204 other cell types or tissues"/>
</dbReference>
<evidence type="ECO:0007829" key="6">
    <source>
        <dbReference type="PubMed" id="19413330"/>
    </source>
</evidence>
<dbReference type="GeneTree" id="ENSGT00510000047568"/>
<gene>
    <name evidence="2" type="primary">EIF2B5</name>
</gene>
<proteinExistence type="evidence at protein level"/>
<dbReference type="Ensembl" id="ENST00000648882.1">
    <property type="protein sequence ID" value="ENSP00000497603.1"/>
    <property type="gene ID" value="ENSG00000145191.15"/>
</dbReference>
<evidence type="ECO:0007829" key="8">
    <source>
        <dbReference type="PubMed" id="22223895"/>
    </source>
</evidence>
<reference evidence="8" key="6">
    <citation type="journal article" date="2012" name="Mol. Cell. Proteomics">
        <title>Comparative large-scale characterisation of plant vs. mammal proteins reveals similar and idiosyncratic N-alpha acetylation features.</title>
        <authorList>
            <person name="Bienvenut W.V."/>
            <person name="Sumpton D."/>
            <person name="Martinez A."/>
            <person name="Lilla S."/>
            <person name="Espagne C."/>
            <person name="Meinnel T."/>
            <person name="Giglione C."/>
        </authorList>
    </citation>
    <scope>IDENTIFICATION BY MASS SPECTROMETRY [LARGE SCALE ANALYSIS]</scope>
</reference>
<evidence type="ECO:0000256" key="1">
    <source>
        <dbReference type="SAM" id="MobiDB-lite"/>
    </source>
</evidence>
<evidence type="ECO:0007829" key="7">
    <source>
        <dbReference type="PubMed" id="21269460"/>
    </source>
</evidence>
<protein>
    <submittedName>
        <fullName evidence="2">Eukaryotic translation initiation factor 2B subunit epsilon</fullName>
    </submittedName>
</protein>
<dbReference type="EMBL" id="AC131235">
    <property type="status" value="NOT_ANNOTATED_CDS"/>
    <property type="molecule type" value="Genomic_DNA"/>
</dbReference>
<dbReference type="OpenTargets" id="ENSG00000145191"/>
<dbReference type="Proteomes" id="UP000005640">
    <property type="component" value="Chromosome 3"/>
</dbReference>
<name>A0A3B3IT53_HUMAN</name>
<reference evidence="6" key="4">
    <citation type="journal article" date="2009" name="Anal. Chem.">
        <title>Lys-N and trypsin cover complementary parts of the phosphoproteome in a refined SCX-based approach.</title>
        <authorList>
            <person name="Gauci S."/>
            <person name="Helbig A.O."/>
            <person name="Slijper M."/>
            <person name="Krijgsveld J."/>
            <person name="Heck A.J."/>
            <person name="Mohammed S."/>
        </authorList>
    </citation>
    <scope>IDENTIFICATION BY MASS SPECTROMETRY [LARGE SCALE ANALYSIS]</scope>
</reference>
<dbReference type="SMR" id="A0A3B3IT53"/>
<accession>A0A3B3IT53</accession>
<reference evidence="9" key="7">
    <citation type="journal article" date="2012" name="Proc. Natl. Acad. Sci. U.S.A.">
        <title>N-terminal acetylome analyses and functional insights of the N-terminal acetyltransferase NatB.</title>
        <authorList>
            <person name="Van Damme P."/>
            <person name="Lasa M."/>
            <person name="Polevoda B."/>
            <person name="Gazquez C."/>
            <person name="Elosegui-Artola A."/>
            <person name="Kim D.S."/>
            <person name="De Juan-Pardo E."/>
            <person name="Demeyer K."/>
            <person name="Hole K."/>
            <person name="Larrea E."/>
            <person name="Timmerman E."/>
            <person name="Prieto J."/>
            <person name="Arnesen T."/>
            <person name="Sherman F."/>
            <person name="Gevaert K."/>
            <person name="Aldabe R."/>
        </authorList>
    </citation>
    <scope>IDENTIFICATION BY MASS SPECTROMETRY [LARGE SCALE ANALYSIS]</scope>
</reference>
<reference evidence="7" key="5">
    <citation type="journal article" date="2011" name="BMC Syst. Biol.">
        <title>Initial characterization of the human central proteome.</title>
        <authorList>
            <person name="Burkard T.R."/>
            <person name="Planyavsky M."/>
            <person name="Kaupe I."/>
            <person name="Breitwieser F.P."/>
            <person name="Burckstummer T."/>
            <person name="Bennett K.L."/>
            <person name="Superti-Furga G."/>
            <person name="Colinge J."/>
        </authorList>
    </citation>
    <scope>IDENTIFICATION BY MASS SPECTROMETRY [LARGE SCALE ANALYSIS]</scope>
</reference>
<feature type="compositionally biased region" description="Low complexity" evidence="1">
    <location>
        <begin position="1"/>
        <end position="13"/>
    </location>
</feature>
<evidence type="ECO:0000313" key="3">
    <source>
        <dbReference type="Proteomes" id="UP000005640"/>
    </source>
</evidence>
<dbReference type="ExpressionAtlas" id="A0A3B3IT53">
    <property type="expression patterns" value="baseline and differential"/>
</dbReference>
<evidence type="ECO:0007829" key="4">
    <source>
        <dbReference type="PeptideAtlas" id="A0A3B3IT53"/>
    </source>
</evidence>
<dbReference type="HGNC" id="HGNC:3261">
    <property type="gene designation" value="EIF2B5"/>
</dbReference>
<evidence type="ECO:0007829" key="5">
    <source>
        <dbReference type="ProteomicsDB" id="A0A3B3IT53"/>
    </source>
</evidence>
<sequence length="113" mass="11613">MAAPVVAPPGVVVSRANKRSGAGPGGSGGGGARGAEEEPPPPLQAVLVADSFDRRFFPISKDQPRVSAAHASSQRAGRVAGLEQVLISANYNSMPLKDLRLCCYPKTGCRGTV</sequence>
<reference evidence="2" key="1">
    <citation type="journal article" date="2001" name="Nature">
        <title>Initial sequencing and analysis of the human genome.</title>
        <authorList>
            <consortium name="International Human Genome Sequencing Consortium"/>
            <person name="Lander E.S."/>
            <person name="Linton L.M."/>
            <person name="Birren B."/>
            <person name="Nusbaum C."/>
            <person name="Zody M.C."/>
            <person name="Baldwin J."/>
            <person name="Devon K."/>
            <person name="Dewar K."/>
            <person name="Doyle M."/>
            <person name="FitzHugh W."/>
            <person name="Funke R."/>
            <person name="Gage D."/>
            <person name="Harris K."/>
            <person name="Heaford A."/>
            <person name="Howland J."/>
            <person name="Kann L."/>
            <person name="Lehoczky J."/>
            <person name="LeVine R."/>
            <person name="McEwan P."/>
            <person name="McKernan K."/>
            <person name="Meldrim J."/>
            <person name="Mesirov J.P."/>
            <person name="Miranda C."/>
            <person name="Morris W."/>
            <person name="Naylor J."/>
            <person name="Raymond C."/>
            <person name="Rosetti M."/>
            <person name="Santos R."/>
            <person name="Sheridan A."/>
            <person name="Sougnez C."/>
            <person name="Stange-Thomann N."/>
            <person name="Stojanovic N."/>
            <person name="Subramanian A."/>
            <person name="Wyman D."/>
            <person name="Rogers J."/>
            <person name="Sulston J."/>
            <person name="Ainscough R."/>
            <person name="Beck S."/>
            <person name="Bentley D."/>
            <person name="Burton J."/>
            <person name="Clee C."/>
            <person name="Carter N."/>
            <person name="Coulson A."/>
            <person name="Deadman R."/>
            <person name="Deloukas P."/>
            <person name="Dunham A."/>
            <person name="Dunham I."/>
            <person name="Durbin R."/>
            <person name="French L."/>
            <person name="Grafham D."/>
            <person name="Gregory S."/>
            <person name="Hubbard T."/>
            <person name="Humphray S."/>
            <person name="Hunt A."/>
            <person name="Jones M."/>
            <person name="Lloyd C."/>
            <person name="McMurray A."/>
            <person name="Matthews L."/>
            <person name="Mercer S."/>
            <person name="Milne S."/>
            <person name="Mullikin J.C."/>
            <person name="Mungall A."/>
            <person name="Plumb R."/>
            <person name="Ross M."/>
            <person name="Shownkeen R."/>
            <person name="Sims S."/>
            <person name="Waterston R.H."/>
            <person name="Wilson R.K."/>
            <person name="Hillier L.W."/>
            <person name="McPherson J.D."/>
            <person name="Marra M.A."/>
            <person name="Mardis E.R."/>
            <person name="Fulton L.A."/>
            <person name="Chinwalla A.T."/>
            <person name="Pepin K.H."/>
            <person name="Gish W.R."/>
            <person name="Chissoe S.L."/>
            <person name="Wendl M.C."/>
            <person name="Delehaunty K.D."/>
            <person name="Miner T.L."/>
            <person name="Delehaunty A."/>
            <person name="Kramer J.B."/>
            <person name="Cook L.L."/>
            <person name="Fulton R.S."/>
            <person name="Johnson D.L."/>
            <person name="Minx P.J."/>
            <person name="Clifton S.W."/>
            <person name="Hawkins T."/>
            <person name="Branscomb E."/>
            <person name="Predki P."/>
            <person name="Richardson P."/>
            <person name="Wenning S."/>
            <person name="Slezak T."/>
            <person name="Doggett N."/>
            <person name="Cheng J.F."/>
            <person name="Olsen A."/>
            <person name="Lucas S."/>
            <person name="Elkin C."/>
            <person name="Uberbacher E."/>
            <person name="Frazier M."/>
            <person name="Gibbs R.A."/>
            <person name="Muzny D.M."/>
            <person name="Scherer S.E."/>
            <person name="Bouck J.B."/>
            <person name="Sodergren E.J."/>
            <person name="Worley K.C."/>
            <person name="Rives C.M."/>
            <person name="Gorrell J.H."/>
            <person name="Metzker M.L."/>
            <person name="Naylor S.L."/>
            <person name="Kucherlapati R.S."/>
            <person name="Nelson D.L."/>
            <person name="Weinstock G.M."/>
            <person name="Sakaki Y."/>
            <person name="Fujiyama A."/>
            <person name="Hattori M."/>
            <person name="Yada T."/>
            <person name="Toyoda A."/>
            <person name="Itoh T."/>
            <person name="Kawagoe C."/>
            <person name="Watanabe H."/>
            <person name="Totoki Y."/>
            <person name="Taylor T."/>
            <person name="Weissenbach J."/>
            <person name="Heilig R."/>
            <person name="Saurin W."/>
            <person name="Artiguenave F."/>
            <person name="Brottier P."/>
            <person name="Bruls T."/>
            <person name="Pelletier E."/>
            <person name="Robert C."/>
            <person name="Wincker P."/>
            <person name="Smith D.R."/>
            <person name="Doucette-Stamm L."/>
            <person name="Rubenfield M."/>
            <person name="Weinstock K."/>
            <person name="Lee H.M."/>
            <person name="Dubois J."/>
            <person name="Rosenthal A."/>
            <person name="Platzer M."/>
            <person name="Nyakatura G."/>
            <person name="Taudien S."/>
            <person name="Rump A."/>
            <person name="Yang H."/>
            <person name="Yu J."/>
            <person name="Wang J."/>
            <person name="Huang G."/>
            <person name="Gu J."/>
            <person name="Hood L."/>
            <person name="Rowen L."/>
            <person name="Madan A."/>
            <person name="Qin S."/>
            <person name="Davis R.W."/>
            <person name="Federspiel N.A."/>
            <person name="Abola A.P."/>
            <person name="Proctor M.J."/>
            <person name="Myers R.M."/>
            <person name="Schmutz J."/>
            <person name="Dickson M."/>
            <person name="Grimwood J."/>
            <person name="Cox D.R."/>
            <person name="Olson M.V."/>
            <person name="Kaul R."/>
            <person name="Raymond C."/>
            <person name="Shimizu N."/>
            <person name="Kawasaki K."/>
            <person name="Minoshima S."/>
            <person name="Evans G.A."/>
            <person name="Athanasiou M."/>
            <person name="Schultz R."/>
            <person name="Roe B.A."/>
            <person name="Chen F."/>
            <person name="Pan H."/>
            <person name="Ramser J."/>
            <person name="Lehrach H."/>
            <person name="Reinhardt R."/>
            <person name="McCombie W.R."/>
            <person name="de la Bastide M."/>
            <person name="Dedhia N."/>
            <person name="Blocker H."/>
            <person name="Hornischer K."/>
            <person name="Nordsiek G."/>
            <person name="Agarwala R."/>
            <person name="Aravind L."/>
            <person name="Bailey J.A."/>
            <person name="Bateman A."/>
            <person name="Batzoglou S."/>
            <person name="Birney E."/>
            <person name="Bork P."/>
            <person name="Brown D.G."/>
            <person name="Burge C.B."/>
            <person name="Cerutti L."/>
            <person name="Chen H.C."/>
            <person name="Church D."/>
            <person name="Clamp M."/>
            <person name="Copley R.R."/>
            <person name="Doerks T."/>
            <person name="Eddy S.R."/>
            <person name="Eichler E.E."/>
            <person name="Furey T.S."/>
            <person name="Galagan J."/>
            <person name="Gilbert J.G."/>
            <person name="Harmon C."/>
            <person name="Hayashizaki Y."/>
            <person name="Haussler D."/>
            <person name="Hermjakob H."/>
            <person name="Hokamp K."/>
            <person name="Jang W."/>
            <person name="Johnson L.S."/>
            <person name="Jones T.A."/>
            <person name="Kasif S."/>
            <person name="Kaspryzk A."/>
            <person name="Kennedy S."/>
            <person name="Kent W.J."/>
            <person name="Kitts P."/>
            <person name="Koonin E.V."/>
            <person name="Korf I."/>
            <person name="Kulp D."/>
            <person name="Lancet D."/>
            <person name="Lowe T.M."/>
            <person name="McLysaght A."/>
            <person name="Mikkelsen T."/>
            <person name="Moran J.V."/>
            <person name="Mulder N."/>
            <person name="Pollara V.J."/>
            <person name="Ponting C.P."/>
            <person name="Schuler G."/>
            <person name="Schultz J."/>
            <person name="Slater G."/>
            <person name="Smit A.F."/>
            <person name="Stupka E."/>
            <person name="Szustakowski J."/>
            <person name="Thierry-Mieg D."/>
            <person name="Thierry-Mieg J."/>
            <person name="Wagner L."/>
            <person name="Wallis J."/>
            <person name="Wheeler R."/>
            <person name="Williams A."/>
            <person name="Wolf Y.I."/>
            <person name="Wolfe K.H."/>
            <person name="Yang S.P."/>
            <person name="Yeh R.F."/>
            <person name="Collins F."/>
            <person name="Guyer M.S."/>
            <person name="Peterson J."/>
            <person name="Felsenfeld A."/>
            <person name="Wetterstrand K.A."/>
            <person name="Patrinos A."/>
            <person name="Morgan M.J."/>
            <person name="de Jong P."/>
            <person name="Catanese J.J."/>
            <person name="Osoegawa K."/>
            <person name="Shizuya H."/>
            <person name="Choi S."/>
            <person name="Chen Y.J."/>
        </authorList>
    </citation>
    <scope>NUCLEOTIDE SEQUENCE [LARGE SCALE GENOMIC DNA]</scope>
</reference>
<dbReference type="OrthoDB" id="424572at2759"/>
<feature type="compositionally biased region" description="Gly residues" evidence="1">
    <location>
        <begin position="22"/>
        <end position="33"/>
    </location>
</feature>
<reference evidence="2" key="2">
    <citation type="journal article" date="2004" name="Nature">
        <title>Finishing the euchromatic sequence of the human genome.</title>
        <authorList>
            <consortium name="International Human Genome Sequencing Consortium"/>
        </authorList>
    </citation>
    <scope>NUCLEOTIDE SEQUENCE [LARGE SCALE GENOMIC DNA]</scope>
</reference>
<organism evidence="2 3">
    <name type="scientific">Homo sapiens</name>
    <name type="common">Human</name>
    <dbReference type="NCBI Taxonomy" id="9606"/>
    <lineage>
        <taxon>Eukaryota</taxon>
        <taxon>Metazoa</taxon>
        <taxon>Chordata</taxon>
        <taxon>Craniata</taxon>
        <taxon>Vertebrata</taxon>
        <taxon>Euteleostomi</taxon>
        <taxon>Mammalia</taxon>
        <taxon>Eutheria</taxon>
        <taxon>Euarchontoglires</taxon>
        <taxon>Primates</taxon>
        <taxon>Haplorrhini</taxon>
        <taxon>Catarrhini</taxon>
        <taxon>Hominidae</taxon>
        <taxon>Homo</taxon>
    </lineage>
</organism>
<feature type="region of interest" description="Disordered" evidence="1">
    <location>
        <begin position="1"/>
        <end position="42"/>
    </location>
</feature>
<keyword evidence="3" id="KW-1185">Reference proteome</keyword>
<dbReference type="ChiTaRS" id="EIF2B5">
    <property type="organism name" value="human"/>
</dbReference>
<keyword evidence="4 5" id="KW-1267">Proteomics identification</keyword>
<evidence type="ECO:0000313" key="2">
    <source>
        <dbReference type="Ensembl" id="ENSP00000497603.1"/>
    </source>
</evidence>
<reference evidence="2" key="8">
    <citation type="submission" date="2025-05" db="UniProtKB">
        <authorList>
            <consortium name="Ensembl"/>
        </authorList>
    </citation>
    <scope>IDENTIFICATION</scope>
</reference>
<dbReference type="VEuPathDB" id="HostDB:ENSG00000145191"/>
<evidence type="ECO:0007829" key="9">
    <source>
        <dbReference type="PubMed" id="22814378"/>
    </source>
</evidence>
<dbReference type="AlphaFoldDB" id="A0A3B3IT53"/>
<dbReference type="Ensembl" id="ENST00000471832.2">
    <property type="protein sequence ID" value="ENSP00000497786.1"/>
    <property type="gene ID" value="ENSG00000145191.15"/>
</dbReference>